<dbReference type="EMBL" id="JBHUIV010000002">
    <property type="protein sequence ID" value="MFD2199993.1"/>
    <property type="molecule type" value="Genomic_DNA"/>
</dbReference>
<evidence type="ECO:0000313" key="3">
    <source>
        <dbReference type="Proteomes" id="UP001597414"/>
    </source>
</evidence>
<reference evidence="3" key="1">
    <citation type="journal article" date="2019" name="Int. J. Syst. Evol. Microbiol.">
        <title>The Global Catalogue of Microorganisms (GCM) 10K type strain sequencing project: providing services to taxonomists for standard genome sequencing and annotation.</title>
        <authorList>
            <consortium name="The Broad Institute Genomics Platform"/>
            <consortium name="The Broad Institute Genome Sequencing Center for Infectious Disease"/>
            <person name="Wu L."/>
            <person name="Ma J."/>
        </authorList>
    </citation>
    <scope>NUCLEOTIDE SEQUENCE [LARGE SCALE GENOMIC DNA]</scope>
    <source>
        <strain evidence="3">KCTC 19812</strain>
    </source>
</reference>
<dbReference type="RefSeq" id="WP_380799516.1">
    <property type="nucleotide sequence ID" value="NZ_JBHUIV010000002.1"/>
</dbReference>
<feature type="signal peptide" evidence="1">
    <location>
        <begin position="1"/>
        <end position="24"/>
    </location>
</feature>
<protein>
    <submittedName>
        <fullName evidence="2">BspA family leucine-rich repeat surface protein</fullName>
    </submittedName>
</protein>
<gene>
    <name evidence="2" type="ORF">ACFSKV_00340</name>
</gene>
<name>A0ABW5B1Q3_9BACT</name>
<comment type="caution">
    <text evidence="2">The sequence shown here is derived from an EMBL/GenBank/DDBJ whole genome shotgun (WGS) entry which is preliminary data.</text>
</comment>
<evidence type="ECO:0000256" key="1">
    <source>
        <dbReference type="SAM" id="SignalP"/>
    </source>
</evidence>
<accession>A0ABW5B1Q3</accession>
<dbReference type="Proteomes" id="UP001597414">
    <property type="component" value="Unassembled WGS sequence"/>
</dbReference>
<dbReference type="Pfam" id="PF03382">
    <property type="entry name" value="DUF285"/>
    <property type="match status" value="1"/>
</dbReference>
<dbReference type="InterPro" id="IPR005046">
    <property type="entry name" value="DUF285"/>
</dbReference>
<evidence type="ECO:0000313" key="2">
    <source>
        <dbReference type="EMBL" id="MFD2199993.1"/>
    </source>
</evidence>
<feature type="chain" id="PRO_5045969159" evidence="1">
    <location>
        <begin position="25"/>
        <end position="591"/>
    </location>
</feature>
<dbReference type="PROSITE" id="PS51257">
    <property type="entry name" value="PROKAR_LIPOPROTEIN"/>
    <property type="match status" value="1"/>
</dbReference>
<keyword evidence="1" id="KW-0732">Signal</keyword>
<dbReference type="InterPro" id="IPR011889">
    <property type="entry name" value="Liste_lipo_26"/>
</dbReference>
<sequence length="591" mass="66552">MKAINFSGKTLLIALLLTMSACFEMETFNSNTGDVVFKGFGIELFQTGGANDRILAESTWKHVYKNTAKIEIENKVNGQKYTLDYNPNNFTQAYKITLPFGDYSFRSVVEGGEFEPFLPFEASGEFTLSSESMDITLQATTDYGLVTVNNRYVSSSVVSTGENSPVNLAVLGDDSFRFIYAKGSTPTKLEIIESYSGTTIERNLEIVKYWHYNFILELSEGNVNFIDLVMGAFEYEEEVIELVSGKFYDANGTIKCPDAQPGDKGIVKGKIYEAVDRELLIQRRDEGADLTCVCTSLVTDMSSLFEGNYGDFMVYGIQYEFNQSISNWDVSNVTNMSWMFSVSTFNQPISNWDVSNVTDMFSMFLGSEFNQPIGEWDVSNVTAMSGMFYKGKFNQPIGNWDVSNVKSMNAMFKGTPFNQPIGNWDVRKVTSMVHMFAESPFNQPIGKWNVSNVENMEGMFKNSNFDHPIGGWDVSNVRIMISMFEFAPFNQNLENWDISNVVGISFMFLGSSFDQNLGNWTLNQNISSIDSFLSSRTSRSNYENTLLGWSNNALTPKNVTMISGLEYCDEIGRNVLINNFGWDIIDIKNCD</sequence>
<keyword evidence="3" id="KW-1185">Reference proteome</keyword>
<proteinExistence type="predicted"/>
<organism evidence="2 3">
    <name type="scientific">Shivajiella indica</name>
    <dbReference type="NCBI Taxonomy" id="872115"/>
    <lineage>
        <taxon>Bacteria</taxon>
        <taxon>Pseudomonadati</taxon>
        <taxon>Bacteroidota</taxon>
        <taxon>Cytophagia</taxon>
        <taxon>Cytophagales</taxon>
        <taxon>Cyclobacteriaceae</taxon>
        <taxon>Shivajiella</taxon>
    </lineage>
</organism>
<dbReference type="NCBIfam" id="TIGR02167">
    <property type="entry name" value="Liste_lipo_26"/>
    <property type="match status" value="2"/>
</dbReference>